<evidence type="ECO:0000313" key="1">
    <source>
        <dbReference type="EMBL" id="MRW97798.1"/>
    </source>
</evidence>
<proteinExistence type="predicted"/>
<dbReference type="InterPro" id="IPR006311">
    <property type="entry name" value="TAT_signal"/>
</dbReference>
<dbReference type="EMBL" id="WKJQ01000001">
    <property type="protein sequence ID" value="MRW97798.1"/>
    <property type="molecule type" value="Genomic_DNA"/>
</dbReference>
<dbReference type="Proteomes" id="UP000443423">
    <property type="component" value="Unassembled WGS sequence"/>
</dbReference>
<dbReference type="PROSITE" id="PS51318">
    <property type="entry name" value="TAT"/>
    <property type="match status" value="1"/>
</dbReference>
<dbReference type="PROSITE" id="PS51257">
    <property type="entry name" value="PROKAR_LIPOPROTEIN"/>
    <property type="match status" value="1"/>
</dbReference>
<comment type="caution">
    <text evidence="1">The sequence shown here is derived from an EMBL/GenBank/DDBJ whole genome shotgun (WGS) entry which is preliminary data.</text>
</comment>
<evidence type="ECO:0000313" key="2">
    <source>
        <dbReference type="Proteomes" id="UP000443423"/>
    </source>
</evidence>
<gene>
    <name evidence="1" type="ORF">GJR99_14605</name>
</gene>
<dbReference type="RefSeq" id="WP_151113417.1">
    <property type="nucleotide sequence ID" value="NZ_WKJQ01000001.1"/>
</dbReference>
<accession>A0A6A8GB34</accession>
<sequence>MDSSLSRRRLLRTGLAVSGVGLLASLAGCSSLRGCTDAEIYLYAELAGSPPSDATVVSADDPRVAGNEWILEVVEGASGGHPRESSISDCLSDYDALRADLDALPESGGPTDRVYYVRIDGQVVRLRAAFFEGEETARSELVLPLKN</sequence>
<keyword evidence="2" id="KW-1185">Reference proteome</keyword>
<name>A0A6A8GB34_9EURY</name>
<dbReference type="AlphaFoldDB" id="A0A6A8GB34"/>
<protein>
    <submittedName>
        <fullName evidence="1">Tat pathway signal protein</fullName>
    </submittedName>
</protein>
<organism evidence="1 2">
    <name type="scientific">Haloferax marinum</name>
    <dbReference type="NCBI Taxonomy" id="2666143"/>
    <lineage>
        <taxon>Archaea</taxon>
        <taxon>Methanobacteriati</taxon>
        <taxon>Methanobacteriota</taxon>
        <taxon>Stenosarchaea group</taxon>
        <taxon>Halobacteria</taxon>
        <taxon>Halobacteriales</taxon>
        <taxon>Haloferacaceae</taxon>
        <taxon>Haloferax</taxon>
    </lineage>
</organism>
<reference evidence="1 2" key="1">
    <citation type="submission" date="2019-11" db="EMBL/GenBank/DDBJ databases">
        <title>Whole genome sequence of Haloferax sp. MBLA0078.</title>
        <authorList>
            <person name="Seo M.-J."/>
            <person name="Cho E.-S."/>
        </authorList>
    </citation>
    <scope>NUCLEOTIDE SEQUENCE [LARGE SCALE GENOMIC DNA]</scope>
    <source>
        <strain evidence="1 2">MBLA0078</strain>
    </source>
</reference>
<dbReference type="OrthoDB" id="291559at2157"/>